<accession>A0A6A5W4R4</accession>
<protein>
    <submittedName>
        <fullName evidence="2">Uncharacterized protein</fullName>
    </submittedName>
</protein>
<reference evidence="2" key="1">
    <citation type="journal article" date="2020" name="Stud. Mycol.">
        <title>101 Dothideomycetes genomes: a test case for predicting lifestyles and emergence of pathogens.</title>
        <authorList>
            <person name="Haridas S."/>
            <person name="Albert R."/>
            <person name="Binder M."/>
            <person name="Bloem J."/>
            <person name="Labutti K."/>
            <person name="Salamov A."/>
            <person name="Andreopoulos B."/>
            <person name="Baker S."/>
            <person name="Barry K."/>
            <person name="Bills G."/>
            <person name="Bluhm B."/>
            <person name="Cannon C."/>
            <person name="Castanera R."/>
            <person name="Culley D."/>
            <person name="Daum C."/>
            <person name="Ezra D."/>
            <person name="Gonzalez J."/>
            <person name="Henrissat B."/>
            <person name="Kuo A."/>
            <person name="Liang C."/>
            <person name="Lipzen A."/>
            <person name="Lutzoni F."/>
            <person name="Magnuson J."/>
            <person name="Mondo S."/>
            <person name="Nolan M."/>
            <person name="Ohm R."/>
            <person name="Pangilinan J."/>
            <person name="Park H.-J."/>
            <person name="Ramirez L."/>
            <person name="Alfaro M."/>
            <person name="Sun H."/>
            <person name="Tritt A."/>
            <person name="Yoshinaga Y."/>
            <person name="Zwiers L.-H."/>
            <person name="Turgeon B."/>
            <person name="Goodwin S."/>
            <person name="Spatafora J."/>
            <person name="Crous P."/>
            <person name="Grigoriev I."/>
        </authorList>
    </citation>
    <scope>NUCLEOTIDE SEQUENCE</scope>
    <source>
        <strain evidence="2">CBS 123094</strain>
    </source>
</reference>
<dbReference type="AlphaFoldDB" id="A0A6A5W4R4"/>
<keyword evidence="3" id="KW-1185">Reference proteome</keyword>
<dbReference type="EMBL" id="ML977645">
    <property type="protein sequence ID" value="KAF1995091.1"/>
    <property type="molecule type" value="Genomic_DNA"/>
</dbReference>
<organism evidence="2 3">
    <name type="scientific">Amniculicola lignicola CBS 123094</name>
    <dbReference type="NCBI Taxonomy" id="1392246"/>
    <lineage>
        <taxon>Eukaryota</taxon>
        <taxon>Fungi</taxon>
        <taxon>Dikarya</taxon>
        <taxon>Ascomycota</taxon>
        <taxon>Pezizomycotina</taxon>
        <taxon>Dothideomycetes</taxon>
        <taxon>Pleosporomycetidae</taxon>
        <taxon>Pleosporales</taxon>
        <taxon>Amniculicolaceae</taxon>
        <taxon>Amniculicola</taxon>
    </lineage>
</organism>
<evidence type="ECO:0000313" key="2">
    <source>
        <dbReference type="EMBL" id="KAF1995091.1"/>
    </source>
</evidence>
<sequence>MKFGLAFARSPAINRAKSGRPVDADAQRAKRNYNSPSSQRRLPKTFPQTAPSRALTPHPPNQVLLLVDFHLFSGSQLLHRLQLQADLFRPRPHSHLPTSPSGALWRARLSSPSSLRWPSTVLSILCSSSRGGPAAESVTVTSYTASTHTKHTLPNLISTTHRRRISAVLWFLQ</sequence>
<evidence type="ECO:0000256" key="1">
    <source>
        <dbReference type="SAM" id="MobiDB-lite"/>
    </source>
</evidence>
<dbReference type="Proteomes" id="UP000799779">
    <property type="component" value="Unassembled WGS sequence"/>
</dbReference>
<gene>
    <name evidence="2" type="ORF">P154DRAFT_358446</name>
</gene>
<proteinExistence type="predicted"/>
<name>A0A6A5W4R4_9PLEO</name>
<evidence type="ECO:0000313" key="3">
    <source>
        <dbReference type="Proteomes" id="UP000799779"/>
    </source>
</evidence>
<feature type="compositionally biased region" description="Polar residues" evidence="1">
    <location>
        <begin position="32"/>
        <end position="51"/>
    </location>
</feature>
<feature type="region of interest" description="Disordered" evidence="1">
    <location>
        <begin position="16"/>
        <end position="57"/>
    </location>
</feature>